<comment type="caution">
    <text evidence="1">The sequence shown here is derived from an EMBL/GenBank/DDBJ whole genome shotgun (WGS) entry which is preliminary data.</text>
</comment>
<dbReference type="EMBL" id="JBHRRZ010000014">
    <property type="protein sequence ID" value="MFC2948304.1"/>
    <property type="molecule type" value="Genomic_DNA"/>
</dbReference>
<proteinExistence type="predicted"/>
<organism evidence="1 2">
    <name type="scientific">Virgibacillus sediminis</name>
    <dbReference type="NCBI Taxonomy" id="202260"/>
    <lineage>
        <taxon>Bacteria</taxon>
        <taxon>Bacillati</taxon>
        <taxon>Bacillota</taxon>
        <taxon>Bacilli</taxon>
        <taxon>Bacillales</taxon>
        <taxon>Bacillaceae</taxon>
        <taxon>Virgibacillus</taxon>
    </lineage>
</organism>
<keyword evidence="2" id="KW-1185">Reference proteome</keyword>
<evidence type="ECO:0008006" key="3">
    <source>
        <dbReference type="Google" id="ProtNLM"/>
    </source>
</evidence>
<evidence type="ECO:0000313" key="1">
    <source>
        <dbReference type="EMBL" id="MFC2948304.1"/>
    </source>
</evidence>
<sequence>MAYTYGRIILGLLLVLILSGCLYPDSERSENKQPNEQQLAIVQNAIEEFREQNNGLLPIKTKENDTPIFQKYLVDFTALKEANALSEIPPNAYEGGGYYQYTLITPEDNPRVKLIDLRNTESIRSVNVQLNGYRNEHIYPPYGREIAEGVYTLDYESLGYDAMPTVVSPFSGENLPIVMDVEGQLYIDYRIDLKNALDKYEHNYSKGDDIRWLLAENTPFVPAYSLPYTIQDGEPAFLLEEANE</sequence>
<dbReference type="RefSeq" id="WP_390305120.1">
    <property type="nucleotide sequence ID" value="NZ_JBHRRZ010000014.1"/>
</dbReference>
<dbReference type="Proteomes" id="UP001595387">
    <property type="component" value="Unassembled WGS sequence"/>
</dbReference>
<protein>
    <recommendedName>
        <fullName evidence="3">Lipoprotein</fullName>
    </recommendedName>
</protein>
<gene>
    <name evidence="1" type="ORF">ACFODW_08125</name>
</gene>
<name>A0ABV7A639_9BACI</name>
<evidence type="ECO:0000313" key="2">
    <source>
        <dbReference type="Proteomes" id="UP001595387"/>
    </source>
</evidence>
<accession>A0ABV7A639</accession>
<dbReference type="PROSITE" id="PS51257">
    <property type="entry name" value="PROKAR_LIPOPROTEIN"/>
    <property type="match status" value="1"/>
</dbReference>
<reference evidence="2" key="1">
    <citation type="journal article" date="2019" name="Int. J. Syst. Evol. Microbiol.">
        <title>The Global Catalogue of Microorganisms (GCM) 10K type strain sequencing project: providing services to taxonomists for standard genome sequencing and annotation.</title>
        <authorList>
            <consortium name="The Broad Institute Genomics Platform"/>
            <consortium name="The Broad Institute Genome Sequencing Center for Infectious Disease"/>
            <person name="Wu L."/>
            <person name="Ma J."/>
        </authorList>
    </citation>
    <scope>NUCLEOTIDE SEQUENCE [LARGE SCALE GENOMIC DNA]</scope>
    <source>
        <strain evidence="2">KCTC 13193</strain>
    </source>
</reference>